<dbReference type="CDD" id="cd15457">
    <property type="entry name" value="NADAR"/>
    <property type="match status" value="1"/>
</dbReference>
<comment type="caution">
    <text evidence="5">The sequence shown here is derived from an EMBL/GenBank/DDBJ whole genome shotgun (WGS) entry which is preliminary data.</text>
</comment>
<dbReference type="Gene3D" id="1.10.357.40">
    <property type="entry name" value="YbiA-like"/>
    <property type="match status" value="1"/>
</dbReference>
<feature type="domain" description="NADAR" evidence="4">
    <location>
        <begin position="22"/>
        <end position="180"/>
    </location>
</feature>
<evidence type="ECO:0000256" key="2">
    <source>
        <dbReference type="ARBA" id="ARBA00000751"/>
    </source>
</evidence>
<gene>
    <name evidence="5" type="ORF">I9080_002612</name>
</gene>
<keyword evidence="3" id="KW-0175">Coiled coil</keyword>
<dbReference type="Proteomes" id="UP000859547">
    <property type="component" value="Unassembled WGS sequence"/>
</dbReference>
<dbReference type="SUPFAM" id="SSF143990">
    <property type="entry name" value="YbiA-like"/>
    <property type="match status" value="1"/>
</dbReference>
<comment type="catalytic activity">
    <reaction evidence="2">
        <text>2,5-diamino-6-hydroxy-4-(5-phosphoribosylamino)-pyrimidine + H2O = 2,5,6-triamino-4-hydroxypyrimidine + D-ribose 5-phosphate</text>
        <dbReference type="Rhea" id="RHEA:23436"/>
        <dbReference type="ChEBI" id="CHEBI:15377"/>
        <dbReference type="ChEBI" id="CHEBI:58614"/>
        <dbReference type="ChEBI" id="CHEBI:78346"/>
        <dbReference type="ChEBI" id="CHEBI:137796"/>
    </reaction>
</comment>
<protein>
    <submittedName>
        <fullName evidence="5">NADAR family protein</fullName>
    </submittedName>
</protein>
<evidence type="ECO:0000256" key="1">
    <source>
        <dbReference type="ARBA" id="ARBA00000022"/>
    </source>
</evidence>
<dbReference type="Pfam" id="PF08719">
    <property type="entry name" value="NADAR"/>
    <property type="match status" value="1"/>
</dbReference>
<accession>A0A8H9QZ08</accession>
<reference evidence="5" key="1">
    <citation type="journal article" date="2018" name="Genome Biol.">
        <title>SKESA: strategic k-mer extension for scrupulous assemblies.</title>
        <authorList>
            <person name="Souvorov A."/>
            <person name="Agarwala R."/>
            <person name="Lipman D.J."/>
        </authorList>
    </citation>
    <scope>NUCLEOTIDE SEQUENCE</scope>
    <source>
        <strain evidence="5">C8</strain>
    </source>
</reference>
<proteinExistence type="predicted"/>
<dbReference type="InterPro" id="IPR037238">
    <property type="entry name" value="YbiA-like_sf"/>
</dbReference>
<evidence type="ECO:0000256" key="3">
    <source>
        <dbReference type="SAM" id="Coils"/>
    </source>
</evidence>
<dbReference type="NCBIfam" id="TIGR02464">
    <property type="entry name" value="ribofla_fusion"/>
    <property type="match status" value="1"/>
</dbReference>
<evidence type="ECO:0000313" key="5">
    <source>
        <dbReference type="EMBL" id="HAT4308773.1"/>
    </source>
</evidence>
<reference evidence="5" key="2">
    <citation type="submission" date="2020-07" db="EMBL/GenBank/DDBJ databases">
        <authorList>
            <consortium name="NCBI Pathogen Detection Project"/>
        </authorList>
    </citation>
    <scope>NUCLEOTIDE SEQUENCE</scope>
    <source>
        <strain evidence="5">C8</strain>
    </source>
</reference>
<sequence>MRYSIEGICERFKSGEKLDFLFFWGHTKNKSDKITKVCFSQWYISDFTIDGVLYNCAEKYMMAEKARLFKDYETLEEILAAENQKEIKDLGRKIKNFNEEIWNREKYEIVKRGNLAKFSQNEDIKEFLLSTGDKIIVEASPYDCIWGIGMSANDENIEDPTAWKGENLLGFALMEVRDLLNRI</sequence>
<feature type="coiled-coil region" evidence="3">
    <location>
        <begin position="65"/>
        <end position="100"/>
    </location>
</feature>
<dbReference type="InterPro" id="IPR012816">
    <property type="entry name" value="NADAR"/>
</dbReference>
<organism evidence="5">
    <name type="scientific">Clostridium perfringens</name>
    <dbReference type="NCBI Taxonomy" id="1502"/>
    <lineage>
        <taxon>Bacteria</taxon>
        <taxon>Bacillati</taxon>
        <taxon>Bacillota</taxon>
        <taxon>Clostridia</taxon>
        <taxon>Eubacteriales</taxon>
        <taxon>Clostridiaceae</taxon>
        <taxon>Clostridium</taxon>
    </lineage>
</organism>
<name>A0A8H9QZ08_CLOPF</name>
<evidence type="ECO:0000259" key="4">
    <source>
        <dbReference type="Pfam" id="PF08719"/>
    </source>
</evidence>
<dbReference type="EMBL" id="DACTCB010000017">
    <property type="protein sequence ID" value="HAT4308773.1"/>
    <property type="molecule type" value="Genomic_DNA"/>
</dbReference>
<dbReference type="AlphaFoldDB" id="A0A8H9QZ08"/>
<comment type="catalytic activity">
    <reaction evidence="1">
        <text>5-amino-6-(5-phospho-D-ribosylamino)uracil + H2O = 5,6-diaminouracil + D-ribose 5-phosphate</text>
        <dbReference type="Rhea" id="RHEA:55020"/>
        <dbReference type="ChEBI" id="CHEBI:15377"/>
        <dbReference type="ChEBI" id="CHEBI:46252"/>
        <dbReference type="ChEBI" id="CHEBI:58453"/>
        <dbReference type="ChEBI" id="CHEBI:78346"/>
    </reaction>
</comment>